<dbReference type="Proteomes" id="UP000799779">
    <property type="component" value="Unassembled WGS sequence"/>
</dbReference>
<dbReference type="EMBL" id="ML977564">
    <property type="protein sequence ID" value="KAF2005216.1"/>
    <property type="molecule type" value="Genomic_DNA"/>
</dbReference>
<organism evidence="1 2">
    <name type="scientific">Amniculicola lignicola CBS 123094</name>
    <dbReference type="NCBI Taxonomy" id="1392246"/>
    <lineage>
        <taxon>Eukaryota</taxon>
        <taxon>Fungi</taxon>
        <taxon>Dikarya</taxon>
        <taxon>Ascomycota</taxon>
        <taxon>Pezizomycotina</taxon>
        <taxon>Dothideomycetes</taxon>
        <taxon>Pleosporomycetidae</taxon>
        <taxon>Pleosporales</taxon>
        <taxon>Amniculicolaceae</taxon>
        <taxon>Amniculicola</taxon>
    </lineage>
</organism>
<protein>
    <submittedName>
        <fullName evidence="1">Uncharacterized protein</fullName>
    </submittedName>
</protein>
<keyword evidence="2" id="KW-1185">Reference proteome</keyword>
<evidence type="ECO:0000313" key="1">
    <source>
        <dbReference type="EMBL" id="KAF2005216.1"/>
    </source>
</evidence>
<proteinExistence type="predicted"/>
<evidence type="ECO:0000313" key="2">
    <source>
        <dbReference type="Proteomes" id="UP000799779"/>
    </source>
</evidence>
<name>A0A6A5X2C2_9PLEO</name>
<accession>A0A6A5X2C2</accession>
<reference evidence="1" key="1">
    <citation type="journal article" date="2020" name="Stud. Mycol.">
        <title>101 Dothideomycetes genomes: a test case for predicting lifestyles and emergence of pathogens.</title>
        <authorList>
            <person name="Haridas S."/>
            <person name="Albert R."/>
            <person name="Binder M."/>
            <person name="Bloem J."/>
            <person name="Labutti K."/>
            <person name="Salamov A."/>
            <person name="Andreopoulos B."/>
            <person name="Baker S."/>
            <person name="Barry K."/>
            <person name="Bills G."/>
            <person name="Bluhm B."/>
            <person name="Cannon C."/>
            <person name="Castanera R."/>
            <person name="Culley D."/>
            <person name="Daum C."/>
            <person name="Ezra D."/>
            <person name="Gonzalez J."/>
            <person name="Henrissat B."/>
            <person name="Kuo A."/>
            <person name="Liang C."/>
            <person name="Lipzen A."/>
            <person name="Lutzoni F."/>
            <person name="Magnuson J."/>
            <person name="Mondo S."/>
            <person name="Nolan M."/>
            <person name="Ohm R."/>
            <person name="Pangilinan J."/>
            <person name="Park H.-J."/>
            <person name="Ramirez L."/>
            <person name="Alfaro M."/>
            <person name="Sun H."/>
            <person name="Tritt A."/>
            <person name="Yoshinaga Y."/>
            <person name="Zwiers L.-H."/>
            <person name="Turgeon B."/>
            <person name="Goodwin S."/>
            <person name="Spatafora J."/>
            <person name="Crous P."/>
            <person name="Grigoriev I."/>
        </authorList>
    </citation>
    <scope>NUCLEOTIDE SEQUENCE</scope>
    <source>
        <strain evidence="1">CBS 123094</strain>
    </source>
</reference>
<gene>
    <name evidence="1" type="ORF">P154DRAFT_530873</name>
</gene>
<dbReference type="AlphaFoldDB" id="A0A6A5X2C2"/>
<sequence>MLSTQHPEPPQQEGNIFEHHNPHFPTCFSSPTLSNAMHPTISYPLPFTNLNRQFSATSESDMNTAPLPPYTPLPWNIPPPPQPSPGSTRKDLLRRYLLEILAFTYSVDLSKASPSHTKLSTKDEIRLYTLSCAIHKAKNDAYFHDGHRIPADHRASIRHIIEACLSMHLPPALVLKHLAYYRRHRCDVKFVKRTSPYRSIAWFGRVSVELSVQLAEDVKLVHAVVRKCADKTPEVLVKEGIANMMDKYCKGKVWSEKVGCMKFALKTHRYEALVEEVGVGFA</sequence>